<evidence type="ECO:0000313" key="8">
    <source>
        <dbReference type="Proteomes" id="UP001165541"/>
    </source>
</evidence>
<dbReference type="SMART" id="SM00086">
    <property type="entry name" value="PAC"/>
    <property type="match status" value="2"/>
</dbReference>
<dbReference type="InterPro" id="IPR035919">
    <property type="entry name" value="EAL_sf"/>
</dbReference>
<dbReference type="Gene3D" id="3.30.70.270">
    <property type="match status" value="1"/>
</dbReference>
<dbReference type="InterPro" id="IPR001789">
    <property type="entry name" value="Sig_transdc_resp-reg_receiver"/>
</dbReference>
<dbReference type="Proteomes" id="UP001165541">
    <property type="component" value="Unassembled WGS sequence"/>
</dbReference>
<feature type="modified residue" description="4-aspartylphosphate" evidence="1">
    <location>
        <position position="867"/>
    </location>
</feature>
<dbReference type="RefSeq" id="WP_251776754.1">
    <property type="nucleotide sequence ID" value="NZ_JAMKFE010000002.1"/>
</dbReference>
<organism evidence="7 8">
    <name type="scientific">Caldimonas mangrovi</name>
    <dbReference type="NCBI Taxonomy" id="2944811"/>
    <lineage>
        <taxon>Bacteria</taxon>
        <taxon>Pseudomonadati</taxon>
        <taxon>Pseudomonadota</taxon>
        <taxon>Betaproteobacteria</taxon>
        <taxon>Burkholderiales</taxon>
        <taxon>Sphaerotilaceae</taxon>
        <taxon>Caldimonas</taxon>
    </lineage>
</organism>
<dbReference type="InterPro" id="IPR035965">
    <property type="entry name" value="PAS-like_dom_sf"/>
</dbReference>
<name>A0ABT0YIY3_9BURK</name>
<dbReference type="NCBIfam" id="TIGR00254">
    <property type="entry name" value="GGDEF"/>
    <property type="match status" value="1"/>
</dbReference>
<dbReference type="PROSITE" id="PS50113">
    <property type="entry name" value="PAC"/>
    <property type="match status" value="1"/>
</dbReference>
<dbReference type="CDD" id="cd01949">
    <property type="entry name" value="GGDEF"/>
    <property type="match status" value="1"/>
</dbReference>
<sequence length="945" mass="104919">MTLPIDVLVIEDDSEDYLLFKDMVDELRPRSYRLSRAESFEEGLERMRMGGFGLYVVDYYLGAGTAQDFLAAATASGVRQPIVVLTGRSDDAIDAQMVAAGAADYLVKGELSADTIARSFRHALARHQMLDALLTAQRQVARRERTLWTVLEDTIDALIVLDAGARPVYENGQAKRLRQLAPLDWPVLVAELLTGHSQPAERELRTLHGGARALELRSSPTEWDGMPATMVMIRDVTARKAAERGLHISHRVIESSVNGIVITDASSEDMPITYANAAFERMTGYSRDEVIGRNCRFLQGEEHDQAGIGQLRDALRARRETVVVLRNYRKDGTPFYNEIHIGLVRDPDGEVTHFVGVQLDVTERMRYQAEAAFRATHDPLTGLPNRVLLQDRLKQALALSRRHAAVIAVLFIDLDHFKTVNDSLGHEAGDRVLQETARRVSASLREGDTVCRSGGDEFIVMLPDLTQESDAVSVASRILNAVDEPFEHEGRPLFLGCSIGVTIAPREVVEPSLLLQQADIAMHSAKKAGRNGYCLYSDDLDRSASERLDLRNRLRQAIAGNEFELHFQPQFEIGSGRMCGVEALLRWNDPQLGQIGPSHFVPLAEDTGQIVQIGTWVIHEACRHAAGWVARGLIDCPIAVNISGVQFQRQNFAELVAAALDQSGLKPQLLELELTESVMMAPSGRAGETIRRLRQLGVRLSIDDFGTGFSSLSYLKRLPVDKVKIDRSFISDITHDSGDSSIVLSIIAIAHHLKLRVIAEGVESEAQLSYLRRQLCDEAQGYHLSRPLPADEFERFLSTPRSPAVQSLCTPAEGECRTLLLVDDEANVLRALSRALRRDGYRLLTASGAEEAFDVLARNDVQVIVSDQRMPGMTGTQFLGQVKDLYPHTVRMILSGYTDLQTVTDAINRGAIYRFLTKPWEDEALRAHVREAFLHGERHRQGASV</sequence>
<dbReference type="InterPro" id="IPR000014">
    <property type="entry name" value="PAS"/>
</dbReference>
<evidence type="ECO:0000259" key="3">
    <source>
        <dbReference type="PROSITE" id="PS50112"/>
    </source>
</evidence>
<gene>
    <name evidence="7" type="ORF">M8A51_03595</name>
</gene>
<proteinExistence type="predicted"/>
<dbReference type="InterPro" id="IPR011006">
    <property type="entry name" value="CheY-like_superfamily"/>
</dbReference>
<dbReference type="EMBL" id="JAMKFE010000002">
    <property type="protein sequence ID" value="MCM5678613.1"/>
    <property type="molecule type" value="Genomic_DNA"/>
</dbReference>
<dbReference type="Gene3D" id="3.30.450.20">
    <property type="entry name" value="PAS domain"/>
    <property type="match status" value="1"/>
</dbReference>
<dbReference type="InterPro" id="IPR029787">
    <property type="entry name" value="Nucleotide_cyclase"/>
</dbReference>
<feature type="modified residue" description="4-aspartylphosphate" evidence="1">
    <location>
        <position position="58"/>
    </location>
</feature>
<dbReference type="Pfam" id="PF00563">
    <property type="entry name" value="EAL"/>
    <property type="match status" value="1"/>
</dbReference>
<dbReference type="CDD" id="cd00156">
    <property type="entry name" value="REC"/>
    <property type="match status" value="1"/>
</dbReference>
<evidence type="ECO:0000256" key="1">
    <source>
        <dbReference type="PROSITE-ProRule" id="PRU00169"/>
    </source>
</evidence>
<dbReference type="NCBIfam" id="TIGR00229">
    <property type="entry name" value="sensory_box"/>
    <property type="match status" value="1"/>
</dbReference>
<dbReference type="Pfam" id="PF00072">
    <property type="entry name" value="Response_reg"/>
    <property type="match status" value="1"/>
</dbReference>
<evidence type="ECO:0000313" key="7">
    <source>
        <dbReference type="EMBL" id="MCM5678613.1"/>
    </source>
</evidence>
<dbReference type="CDD" id="cd00130">
    <property type="entry name" value="PAS"/>
    <property type="match status" value="1"/>
</dbReference>
<dbReference type="SUPFAM" id="SSF55785">
    <property type="entry name" value="PYP-like sensor domain (PAS domain)"/>
    <property type="match status" value="2"/>
</dbReference>
<dbReference type="PANTHER" id="PTHR44757:SF2">
    <property type="entry name" value="BIOFILM ARCHITECTURE MAINTENANCE PROTEIN MBAA"/>
    <property type="match status" value="1"/>
</dbReference>
<dbReference type="Gene3D" id="3.40.50.2300">
    <property type="match status" value="2"/>
</dbReference>
<dbReference type="SMART" id="SM00052">
    <property type="entry name" value="EAL"/>
    <property type="match status" value="1"/>
</dbReference>
<keyword evidence="1" id="KW-0597">Phosphoprotein</keyword>
<dbReference type="Pfam" id="PF13426">
    <property type="entry name" value="PAS_9"/>
    <property type="match status" value="1"/>
</dbReference>
<evidence type="ECO:0000259" key="6">
    <source>
        <dbReference type="PROSITE" id="PS50887"/>
    </source>
</evidence>
<dbReference type="SMART" id="SM00448">
    <property type="entry name" value="REC"/>
    <property type="match status" value="2"/>
</dbReference>
<feature type="domain" description="Response regulatory" evidence="2">
    <location>
        <begin position="818"/>
        <end position="933"/>
    </location>
</feature>
<dbReference type="InterPro" id="IPR000160">
    <property type="entry name" value="GGDEF_dom"/>
</dbReference>
<dbReference type="CDD" id="cd01948">
    <property type="entry name" value="EAL"/>
    <property type="match status" value="1"/>
</dbReference>
<protein>
    <submittedName>
        <fullName evidence="7">EAL domain-containing protein</fullName>
    </submittedName>
</protein>
<dbReference type="SUPFAM" id="SSF141868">
    <property type="entry name" value="EAL domain-like"/>
    <property type="match status" value="1"/>
</dbReference>
<dbReference type="PROSITE" id="PS50112">
    <property type="entry name" value="PAS"/>
    <property type="match status" value="1"/>
</dbReference>
<evidence type="ECO:0000259" key="2">
    <source>
        <dbReference type="PROSITE" id="PS50110"/>
    </source>
</evidence>
<dbReference type="InterPro" id="IPR000700">
    <property type="entry name" value="PAS-assoc_C"/>
</dbReference>
<dbReference type="Gene3D" id="3.20.20.450">
    <property type="entry name" value="EAL domain"/>
    <property type="match status" value="1"/>
</dbReference>
<dbReference type="SMART" id="SM00091">
    <property type="entry name" value="PAS"/>
    <property type="match status" value="1"/>
</dbReference>
<dbReference type="PROSITE" id="PS50887">
    <property type="entry name" value="GGDEF"/>
    <property type="match status" value="1"/>
</dbReference>
<keyword evidence="8" id="KW-1185">Reference proteome</keyword>
<dbReference type="InterPro" id="IPR052155">
    <property type="entry name" value="Biofilm_reg_signaling"/>
</dbReference>
<feature type="domain" description="EAL" evidence="5">
    <location>
        <begin position="547"/>
        <end position="801"/>
    </location>
</feature>
<dbReference type="PROSITE" id="PS50110">
    <property type="entry name" value="RESPONSE_REGULATORY"/>
    <property type="match status" value="2"/>
</dbReference>
<comment type="caution">
    <text evidence="7">The sequence shown here is derived from an EMBL/GenBank/DDBJ whole genome shotgun (WGS) entry which is preliminary data.</text>
</comment>
<evidence type="ECO:0000259" key="4">
    <source>
        <dbReference type="PROSITE" id="PS50113"/>
    </source>
</evidence>
<evidence type="ECO:0000259" key="5">
    <source>
        <dbReference type="PROSITE" id="PS50883"/>
    </source>
</evidence>
<dbReference type="Pfam" id="PF00990">
    <property type="entry name" value="GGDEF"/>
    <property type="match status" value="1"/>
</dbReference>
<dbReference type="CDD" id="cd17569">
    <property type="entry name" value="REC_HupR-like"/>
    <property type="match status" value="1"/>
</dbReference>
<dbReference type="PROSITE" id="PS50883">
    <property type="entry name" value="EAL"/>
    <property type="match status" value="1"/>
</dbReference>
<feature type="domain" description="Response regulatory" evidence="2">
    <location>
        <begin position="6"/>
        <end position="123"/>
    </location>
</feature>
<reference evidence="7" key="1">
    <citation type="submission" date="2022-05" db="EMBL/GenBank/DDBJ databases">
        <title>Schlegelella sp. nov., isolated from mangrove soil.</title>
        <authorList>
            <person name="Liu Y."/>
            <person name="Ge X."/>
            <person name="Liu W."/>
        </authorList>
    </citation>
    <scope>NUCLEOTIDE SEQUENCE</scope>
    <source>
        <strain evidence="7">S2-27</strain>
    </source>
</reference>
<dbReference type="SUPFAM" id="SSF55073">
    <property type="entry name" value="Nucleotide cyclase"/>
    <property type="match status" value="1"/>
</dbReference>
<dbReference type="SMART" id="SM00267">
    <property type="entry name" value="GGDEF"/>
    <property type="match status" value="1"/>
</dbReference>
<accession>A0ABT0YIY3</accession>
<feature type="domain" description="GGDEF" evidence="6">
    <location>
        <begin position="405"/>
        <end position="538"/>
    </location>
</feature>
<dbReference type="SUPFAM" id="SSF52172">
    <property type="entry name" value="CheY-like"/>
    <property type="match status" value="2"/>
</dbReference>
<dbReference type="InterPro" id="IPR001633">
    <property type="entry name" value="EAL_dom"/>
</dbReference>
<dbReference type="InterPro" id="IPR043128">
    <property type="entry name" value="Rev_trsase/Diguanyl_cyclase"/>
</dbReference>
<dbReference type="InterPro" id="IPR001610">
    <property type="entry name" value="PAC"/>
</dbReference>
<feature type="domain" description="PAC" evidence="4">
    <location>
        <begin position="318"/>
        <end position="373"/>
    </location>
</feature>
<dbReference type="PANTHER" id="PTHR44757">
    <property type="entry name" value="DIGUANYLATE CYCLASE DGCP"/>
    <property type="match status" value="1"/>
</dbReference>
<feature type="domain" description="PAS" evidence="3">
    <location>
        <begin position="251"/>
        <end position="318"/>
    </location>
</feature>